<keyword evidence="3" id="KW-0811">Translocation</keyword>
<feature type="compositionally biased region" description="Acidic residues" evidence="6">
    <location>
        <begin position="148"/>
        <end position="159"/>
    </location>
</feature>
<evidence type="ECO:0000256" key="4">
    <source>
        <dbReference type="ARBA" id="ARBA00023132"/>
    </source>
</evidence>
<evidence type="ECO:0000313" key="10">
    <source>
        <dbReference type="Proteomes" id="UP000009170"/>
    </source>
</evidence>
<dbReference type="InterPro" id="IPR000156">
    <property type="entry name" value="Ran_bind_dom"/>
</dbReference>
<dbReference type="STRING" id="70448.A0A096PBV1"/>
<evidence type="ECO:0000313" key="9">
    <source>
        <dbReference type="EMBL" id="OUS45998.1"/>
    </source>
</evidence>
<reference evidence="8" key="2">
    <citation type="journal article" date="2014" name="BMC Genomics">
        <title>An improved genome of the model marine alga Ostreococcus tauri unfolds by assessing Illumina de novo assemblies.</title>
        <authorList>
            <person name="Blanc-Mathieu R."/>
            <person name="Verhelst B."/>
            <person name="Derelle E."/>
            <person name="Rombauts S."/>
            <person name="Bouget F.Y."/>
            <person name="Carre I."/>
            <person name="Chateau A."/>
            <person name="Eyre-Walker A."/>
            <person name="Grimsley N."/>
            <person name="Moreau H."/>
            <person name="Piegu B."/>
            <person name="Rivals E."/>
            <person name="Schackwitz W."/>
            <person name="Van de Peer Y."/>
            <person name="Piganeau G."/>
        </authorList>
    </citation>
    <scope>NUCLEOTIDE SEQUENCE</scope>
    <source>
        <strain evidence="8">RCC4221</strain>
    </source>
</reference>
<dbReference type="PROSITE" id="PS50196">
    <property type="entry name" value="RANBD1"/>
    <property type="match status" value="1"/>
</dbReference>
<dbReference type="InParanoid" id="A0A096PBV1"/>
<dbReference type="EMBL" id="KZ155785">
    <property type="protein sequence ID" value="OUS45998.1"/>
    <property type="molecule type" value="Genomic_DNA"/>
</dbReference>
<keyword evidence="10" id="KW-1185">Reference proteome</keyword>
<dbReference type="PANTHER" id="PTHR23138:SF142">
    <property type="entry name" value="RAN-BINDING PROTEIN 3B-RELATED"/>
    <property type="match status" value="1"/>
</dbReference>
<protein>
    <submittedName>
        <fullName evidence="8">Pleckstrin homology-like domain</fullName>
    </submittedName>
</protein>
<dbReference type="GO" id="GO:0005643">
    <property type="term" value="C:nuclear pore"/>
    <property type="evidence" value="ECO:0007669"/>
    <property type="project" value="UniProtKB-SubCell"/>
</dbReference>
<dbReference type="InterPro" id="IPR011993">
    <property type="entry name" value="PH-like_dom_sf"/>
</dbReference>
<feature type="region of interest" description="Disordered" evidence="6">
    <location>
        <begin position="1"/>
        <end position="91"/>
    </location>
</feature>
<sequence length="309" mass="32654">MTSETTRAVDDRETDRERHDDDDDDAREAKRRKIARADGATEETTTKTVETKEETKETKDAKVEDTARENETTTKSTSEEKPTASGFGSALAGSGFGGLKSGGVFGGVGGGGFGGFAAANTGGGFASKAIATASAPVALFGAGKKTEAEDDEEGEDDPEREVANDSIKPVVELGIIETKNGEEDETCAFRTEGALFEFVTDDEGSRWLDRGRGDVRLNEGENGSRIIMRAKGNYRLMLNAALFKGQTFKLMEGGKGVSFSCKNAAAGAVAKMSTFALKMRAAASNAQSQAEGFHVAATKAIEKLSDENK</sequence>
<evidence type="ECO:0000256" key="1">
    <source>
        <dbReference type="ARBA" id="ARBA00004567"/>
    </source>
</evidence>
<feature type="domain" description="RanBD1" evidence="7">
    <location>
        <begin position="166"/>
        <end position="280"/>
    </location>
</feature>
<dbReference type="PANTHER" id="PTHR23138">
    <property type="entry name" value="RAN BINDING PROTEIN"/>
    <property type="match status" value="1"/>
</dbReference>
<accession>A0A1Y5I8U4</accession>
<keyword evidence="2" id="KW-0813">Transport</keyword>
<evidence type="ECO:0000256" key="6">
    <source>
        <dbReference type="SAM" id="MobiDB-lite"/>
    </source>
</evidence>
<evidence type="ECO:0000256" key="5">
    <source>
        <dbReference type="ARBA" id="ARBA00023242"/>
    </source>
</evidence>
<feature type="region of interest" description="Disordered" evidence="6">
    <location>
        <begin position="142"/>
        <end position="163"/>
    </location>
</feature>
<accession>A0A454XR56</accession>
<dbReference type="SMART" id="SM00160">
    <property type="entry name" value="RanBD"/>
    <property type="match status" value="1"/>
</dbReference>
<keyword evidence="2" id="KW-0509">mRNA transport</keyword>
<keyword evidence="4" id="KW-0906">Nuclear pore complex</keyword>
<evidence type="ECO:0000256" key="2">
    <source>
        <dbReference type="ARBA" id="ARBA00022816"/>
    </source>
</evidence>
<dbReference type="Pfam" id="PF00638">
    <property type="entry name" value="Ran_BP1"/>
    <property type="match status" value="1"/>
</dbReference>
<dbReference type="Gene3D" id="2.30.29.30">
    <property type="entry name" value="Pleckstrin-homology domain (PH domain)/Phosphotyrosine-binding domain (PTB)"/>
    <property type="match status" value="1"/>
</dbReference>
<name>A0A096PBV1_OSTTA</name>
<dbReference type="SUPFAM" id="SSF50729">
    <property type="entry name" value="PH domain-like"/>
    <property type="match status" value="1"/>
</dbReference>
<dbReference type="InterPro" id="IPR045255">
    <property type="entry name" value="RanBP1-like"/>
</dbReference>
<proteinExistence type="predicted"/>
<dbReference type="OrthoDB" id="185618at2759"/>
<dbReference type="EMBL" id="CAID01000014">
    <property type="protein sequence ID" value="CEG02118.1"/>
    <property type="molecule type" value="Genomic_DNA"/>
</dbReference>
<feature type="compositionally biased region" description="Basic and acidic residues" evidence="6">
    <location>
        <begin position="49"/>
        <end position="82"/>
    </location>
</feature>
<keyword evidence="5" id="KW-0539">Nucleus</keyword>
<feature type="compositionally biased region" description="Basic and acidic residues" evidence="6">
    <location>
        <begin position="7"/>
        <end position="19"/>
    </location>
</feature>
<evidence type="ECO:0000313" key="8">
    <source>
        <dbReference type="EMBL" id="CEG02118.1"/>
    </source>
</evidence>
<dbReference type="AlphaFoldDB" id="A0A096PBV1"/>
<organism evidence="8 10">
    <name type="scientific">Ostreococcus tauri</name>
    <name type="common">Marine green alga</name>
    <dbReference type="NCBI Taxonomy" id="70448"/>
    <lineage>
        <taxon>Eukaryota</taxon>
        <taxon>Viridiplantae</taxon>
        <taxon>Chlorophyta</taxon>
        <taxon>Mamiellophyceae</taxon>
        <taxon>Mamiellales</taxon>
        <taxon>Bathycoccaceae</taxon>
        <taxon>Ostreococcus</taxon>
    </lineage>
</organism>
<comment type="subcellular location">
    <subcellularLocation>
        <location evidence="1">Nucleus</location>
        <location evidence="1">Nuclear pore complex</location>
    </subcellularLocation>
</comment>
<dbReference type="Proteomes" id="UP000009170">
    <property type="component" value="Unassembled WGS sequence"/>
</dbReference>
<reference evidence="9" key="3">
    <citation type="submission" date="2017-04" db="EMBL/GenBank/DDBJ databases">
        <title>Population genomics of picophytoplankton unveils novel chromosome hypervariability.</title>
        <authorList>
            <consortium name="DOE Joint Genome Institute"/>
            <person name="Blanc-Mathieu R."/>
            <person name="Krasovec M."/>
            <person name="Hebrard M."/>
            <person name="Yau S."/>
            <person name="Desgranges E."/>
            <person name="Martin J."/>
            <person name="Schackwitz W."/>
            <person name="Kuo A."/>
            <person name="Salin G."/>
            <person name="Donnadieu C."/>
            <person name="Desdevises Y."/>
            <person name="Sanchez-Ferandin S."/>
            <person name="Moreau H."/>
            <person name="Rivals E."/>
            <person name="Grigoriev I.V."/>
            <person name="Grimsley N."/>
            <person name="Eyre-Walker A."/>
            <person name="Piganeau G."/>
        </authorList>
    </citation>
    <scope>NUCLEOTIDE SEQUENCE [LARGE SCALE GENOMIC DNA]</scope>
    <source>
        <strain evidence="9">RCC 1115</strain>
    </source>
</reference>
<dbReference type="GO" id="GO:0051028">
    <property type="term" value="P:mRNA transport"/>
    <property type="evidence" value="ECO:0007669"/>
    <property type="project" value="UniProtKB-KW"/>
</dbReference>
<keyword evidence="4" id="KW-0653">Protein transport</keyword>
<evidence type="ECO:0000259" key="7">
    <source>
        <dbReference type="PROSITE" id="PS50196"/>
    </source>
</evidence>
<evidence type="ECO:0000256" key="3">
    <source>
        <dbReference type="ARBA" id="ARBA00023010"/>
    </source>
</evidence>
<accession>A0A096PBV1</accession>
<reference evidence="8 10" key="1">
    <citation type="journal article" date="2006" name="Proc. Natl. Acad. Sci. U.S.A.">
        <title>Genome analysis of the smallest free-living eukaryote Ostreococcus tauri unveils many unique features.</title>
        <authorList>
            <person name="Derelle E."/>
            <person name="Ferraz C."/>
            <person name="Rombauts S."/>
            <person name="Rouze P."/>
            <person name="Worden A.Z."/>
            <person name="Robbens S."/>
            <person name="Partensky F."/>
            <person name="Degroeve S."/>
            <person name="Echeynie S."/>
            <person name="Cooke R."/>
            <person name="Saeys Y."/>
            <person name="Wuyts J."/>
            <person name="Jabbari K."/>
            <person name="Bowler C."/>
            <person name="Panaud O."/>
            <person name="Piegu B."/>
            <person name="Ball S.G."/>
            <person name="Ral J.-P."/>
            <person name="Bouget F.-Y."/>
            <person name="Piganeau G."/>
            <person name="De Baets B."/>
            <person name="Picard A."/>
            <person name="Delseny M."/>
            <person name="Demaille J."/>
            <person name="Van de Peer Y."/>
            <person name="Moreau H."/>
        </authorList>
    </citation>
    <scope>NUCLEOTIDE SEQUENCE [LARGE SCALE GENOMIC DNA]</scope>
    <source>
        <strain evidence="8 10">OTTH0595</strain>
    </source>
</reference>
<gene>
    <name evidence="9" type="ORF">BE221DRAFT_206122</name>
    <name evidence="8" type="ORF">OT_ostta14g02030</name>
</gene>
<dbReference type="GO" id="GO:0015031">
    <property type="term" value="P:protein transport"/>
    <property type="evidence" value="ECO:0007669"/>
    <property type="project" value="UniProtKB-KW"/>
</dbReference>
<dbReference type="Proteomes" id="UP000195557">
    <property type="component" value="Unassembled WGS sequence"/>
</dbReference>